<keyword evidence="3" id="KW-1185">Reference proteome</keyword>
<dbReference type="AlphaFoldDB" id="C1ED35"/>
<feature type="region of interest" description="Disordered" evidence="1">
    <location>
        <begin position="41"/>
        <end position="74"/>
    </location>
</feature>
<evidence type="ECO:0000313" key="3">
    <source>
        <dbReference type="Proteomes" id="UP000002009"/>
    </source>
</evidence>
<gene>
    <name evidence="2" type="ORF">MICPUN_108955</name>
</gene>
<name>C1ED35_MICCC</name>
<accession>C1ED35</accession>
<sequence>MIAATQMNARIAPACARRAAPCRAHNKAVPVRGKAKIPTKTSAMVSGGRAPRGCVSTRAAGDDDGAEASTSEKQEEKFDLELAFANLAARYDWLSAGIGALMGTSYGVVRGQPVSQALGITVCATVVALAIDEMLKDNNI</sequence>
<dbReference type="InParanoid" id="C1ED35"/>
<dbReference type="GeneID" id="8246619"/>
<protein>
    <submittedName>
        <fullName evidence="2">Uncharacterized protein</fullName>
    </submittedName>
</protein>
<proteinExistence type="predicted"/>
<dbReference type="RefSeq" id="XP_002504428.1">
    <property type="nucleotide sequence ID" value="XM_002504382.1"/>
</dbReference>
<evidence type="ECO:0000313" key="2">
    <source>
        <dbReference type="EMBL" id="ACO65686.1"/>
    </source>
</evidence>
<dbReference type="KEGG" id="mis:MICPUN_108955"/>
<evidence type="ECO:0000256" key="1">
    <source>
        <dbReference type="SAM" id="MobiDB-lite"/>
    </source>
</evidence>
<organism evidence="2 3">
    <name type="scientific">Micromonas commoda (strain RCC299 / NOUM17 / CCMP2709)</name>
    <name type="common">Picoplanktonic green alga</name>
    <dbReference type="NCBI Taxonomy" id="296587"/>
    <lineage>
        <taxon>Eukaryota</taxon>
        <taxon>Viridiplantae</taxon>
        <taxon>Chlorophyta</taxon>
        <taxon>Mamiellophyceae</taxon>
        <taxon>Mamiellales</taxon>
        <taxon>Mamiellaceae</taxon>
        <taxon>Micromonas</taxon>
    </lineage>
</organism>
<dbReference type="Proteomes" id="UP000002009">
    <property type="component" value="Chromosome 9"/>
</dbReference>
<reference evidence="2 3" key="1">
    <citation type="journal article" date="2009" name="Science">
        <title>Green evolution and dynamic adaptations revealed by genomes of the marine picoeukaryotes Micromonas.</title>
        <authorList>
            <person name="Worden A.Z."/>
            <person name="Lee J.H."/>
            <person name="Mock T."/>
            <person name="Rouze P."/>
            <person name="Simmons M.P."/>
            <person name="Aerts A.L."/>
            <person name="Allen A.E."/>
            <person name="Cuvelier M.L."/>
            <person name="Derelle E."/>
            <person name="Everett M.V."/>
            <person name="Foulon E."/>
            <person name="Grimwood J."/>
            <person name="Gundlach H."/>
            <person name="Henrissat B."/>
            <person name="Napoli C."/>
            <person name="McDonald S.M."/>
            <person name="Parker M.S."/>
            <person name="Rombauts S."/>
            <person name="Salamov A."/>
            <person name="Von Dassow P."/>
            <person name="Badger J.H."/>
            <person name="Coutinho P.M."/>
            <person name="Demir E."/>
            <person name="Dubchak I."/>
            <person name="Gentemann C."/>
            <person name="Eikrem W."/>
            <person name="Gready J.E."/>
            <person name="John U."/>
            <person name="Lanier W."/>
            <person name="Lindquist E.A."/>
            <person name="Lucas S."/>
            <person name="Mayer K.F."/>
            <person name="Moreau H."/>
            <person name="Not F."/>
            <person name="Otillar R."/>
            <person name="Panaud O."/>
            <person name="Pangilinan J."/>
            <person name="Paulsen I."/>
            <person name="Piegu B."/>
            <person name="Poliakov A."/>
            <person name="Robbens S."/>
            <person name="Schmutz J."/>
            <person name="Toulza E."/>
            <person name="Wyss T."/>
            <person name="Zelensky A."/>
            <person name="Zhou K."/>
            <person name="Armbrust E.V."/>
            <person name="Bhattacharya D."/>
            <person name="Goodenough U.W."/>
            <person name="Van de Peer Y."/>
            <person name="Grigoriev I.V."/>
        </authorList>
    </citation>
    <scope>NUCLEOTIDE SEQUENCE [LARGE SCALE GENOMIC DNA]</scope>
    <source>
        <strain evidence="3">RCC299 / NOUM17</strain>
    </source>
</reference>
<dbReference type="EMBL" id="CP001329">
    <property type="protein sequence ID" value="ACO65686.1"/>
    <property type="molecule type" value="Genomic_DNA"/>
</dbReference>
<dbReference type="OrthoDB" id="511048at2759"/>